<evidence type="ECO:0000256" key="2">
    <source>
        <dbReference type="ARBA" id="ARBA00010604"/>
    </source>
</evidence>
<evidence type="ECO:0000256" key="8">
    <source>
        <dbReference type="ARBA" id="ARBA00022989"/>
    </source>
</evidence>
<feature type="compositionally biased region" description="Basic and acidic residues" evidence="11">
    <location>
        <begin position="325"/>
        <end position="335"/>
    </location>
</feature>
<evidence type="ECO:0000256" key="10">
    <source>
        <dbReference type="ARBA" id="ARBA00023136"/>
    </source>
</evidence>
<evidence type="ECO:0000313" key="13">
    <source>
        <dbReference type="Proteomes" id="UP000095287"/>
    </source>
</evidence>
<dbReference type="PANTHER" id="PTHR12443">
    <property type="entry name" value="TRANSLOCATION PROTEIN SEC62"/>
    <property type="match status" value="1"/>
</dbReference>
<dbReference type="WBParaSite" id="L893_g32426.t1">
    <property type="protein sequence ID" value="L893_g32426.t1"/>
    <property type="gene ID" value="L893_g32426"/>
</dbReference>
<feature type="region of interest" description="Disordered" evidence="11">
    <location>
        <begin position="104"/>
        <end position="139"/>
    </location>
</feature>
<feature type="compositionally biased region" description="Basic residues" evidence="11">
    <location>
        <begin position="1"/>
        <end position="10"/>
    </location>
</feature>
<feature type="transmembrane region" description="Helical" evidence="12">
    <location>
        <begin position="223"/>
        <end position="253"/>
    </location>
</feature>
<keyword evidence="7" id="KW-0653">Protein transport</keyword>
<reference evidence="14" key="1">
    <citation type="submission" date="2016-11" db="UniProtKB">
        <authorList>
            <consortium name="WormBaseParasite"/>
        </authorList>
    </citation>
    <scope>IDENTIFICATION</scope>
</reference>
<feature type="compositionally biased region" description="Basic and acidic residues" evidence="11">
    <location>
        <begin position="290"/>
        <end position="317"/>
    </location>
</feature>
<dbReference type="PANTHER" id="PTHR12443:SF9">
    <property type="entry name" value="TRANSLOCATION PROTEIN SEC62"/>
    <property type="match status" value="1"/>
</dbReference>
<feature type="region of interest" description="Disordered" evidence="11">
    <location>
        <begin position="1"/>
        <end position="20"/>
    </location>
</feature>
<keyword evidence="5 12" id="KW-0812">Transmembrane</keyword>
<evidence type="ECO:0000256" key="6">
    <source>
        <dbReference type="ARBA" id="ARBA00022824"/>
    </source>
</evidence>
<name>A0A1I8A368_9BILA</name>
<keyword evidence="9" id="KW-0811">Translocation</keyword>
<comment type="subcellular location">
    <subcellularLocation>
        <location evidence="1">Endoplasmic reticulum membrane</location>
        <topology evidence="1">Multi-pass membrane protein</topology>
    </subcellularLocation>
</comment>
<evidence type="ECO:0000256" key="5">
    <source>
        <dbReference type="ARBA" id="ARBA00022692"/>
    </source>
</evidence>
<keyword evidence="8 12" id="KW-1133">Transmembrane helix</keyword>
<dbReference type="InterPro" id="IPR004728">
    <property type="entry name" value="Sec62"/>
</dbReference>
<keyword evidence="6" id="KW-0256">Endoplasmic reticulum</keyword>
<feature type="compositionally biased region" description="Basic and acidic residues" evidence="11">
    <location>
        <begin position="127"/>
        <end position="139"/>
    </location>
</feature>
<evidence type="ECO:0000256" key="3">
    <source>
        <dbReference type="ARBA" id="ARBA00021257"/>
    </source>
</evidence>
<evidence type="ECO:0000313" key="14">
    <source>
        <dbReference type="WBParaSite" id="L893_g32426.t1"/>
    </source>
</evidence>
<feature type="region of interest" description="Disordered" evidence="11">
    <location>
        <begin position="290"/>
        <end position="350"/>
    </location>
</feature>
<keyword evidence="4" id="KW-0813">Transport</keyword>
<dbReference type="Proteomes" id="UP000095287">
    <property type="component" value="Unplaced"/>
</dbReference>
<comment type="similarity">
    <text evidence="2">Belongs to the SEC62 family.</text>
</comment>
<evidence type="ECO:0000256" key="1">
    <source>
        <dbReference type="ARBA" id="ARBA00004477"/>
    </source>
</evidence>
<evidence type="ECO:0000256" key="12">
    <source>
        <dbReference type="SAM" id="Phobius"/>
    </source>
</evidence>
<sequence length="370" mass="42592">MAERRRGRRTRGSENQQQLTKEDDVIARYVRFNCPTKSTTFERNEVQYFTGSKAVDTLYESKWGTKATGEPAFPTRHSAFLFLKKMMEYGLFFRARKLVQKKKTPTVATAEKTDVKKSPKQSSTEKSVPKEDNDKEVDKKEVSWRVRQLTSCVKEDEDKKKKQKKVKLVEQSDQYFADSNDVYIWVFDPTPLYKKIIGGLIIIGCLLGCLFPLWPHWLRLGVYYLSIVGISAFGVLIGVAVARTILFAIIWIATLGRHKLWILPNLTEDCGFFESFQPFYSYEYCPKQSVTKDKKPKTGKDKKSASEESDRTERNDTCDEEDENSDSKEENKQQEVSDETNVSGVEDQDRNYNLNNIVTTFLAFSDVSNA</sequence>
<protein>
    <recommendedName>
        <fullName evidence="3">Translocation protein SEC62</fullName>
    </recommendedName>
</protein>
<evidence type="ECO:0000256" key="4">
    <source>
        <dbReference type="ARBA" id="ARBA00022448"/>
    </source>
</evidence>
<evidence type="ECO:0000256" key="11">
    <source>
        <dbReference type="SAM" id="MobiDB-lite"/>
    </source>
</evidence>
<keyword evidence="10 12" id="KW-0472">Membrane</keyword>
<dbReference type="GO" id="GO:0005789">
    <property type="term" value="C:endoplasmic reticulum membrane"/>
    <property type="evidence" value="ECO:0007669"/>
    <property type="project" value="UniProtKB-SubCell"/>
</dbReference>
<evidence type="ECO:0000256" key="9">
    <source>
        <dbReference type="ARBA" id="ARBA00023010"/>
    </source>
</evidence>
<dbReference type="Pfam" id="PF03839">
    <property type="entry name" value="Sec62"/>
    <property type="match status" value="1"/>
</dbReference>
<dbReference type="AlphaFoldDB" id="A0A1I8A368"/>
<dbReference type="GO" id="GO:0031204">
    <property type="term" value="P:post-translational protein targeting to membrane, translocation"/>
    <property type="evidence" value="ECO:0007669"/>
    <property type="project" value="TreeGrafter"/>
</dbReference>
<evidence type="ECO:0000256" key="7">
    <source>
        <dbReference type="ARBA" id="ARBA00022927"/>
    </source>
</evidence>
<organism evidence="13 14">
    <name type="scientific">Steinernema glaseri</name>
    <dbReference type="NCBI Taxonomy" id="37863"/>
    <lineage>
        <taxon>Eukaryota</taxon>
        <taxon>Metazoa</taxon>
        <taxon>Ecdysozoa</taxon>
        <taxon>Nematoda</taxon>
        <taxon>Chromadorea</taxon>
        <taxon>Rhabditida</taxon>
        <taxon>Tylenchina</taxon>
        <taxon>Panagrolaimomorpha</taxon>
        <taxon>Strongyloidoidea</taxon>
        <taxon>Steinernematidae</taxon>
        <taxon>Steinernema</taxon>
    </lineage>
</organism>
<proteinExistence type="inferred from homology"/>
<accession>A0A1I8A368</accession>
<feature type="transmembrane region" description="Helical" evidence="12">
    <location>
        <begin position="196"/>
        <end position="217"/>
    </location>
</feature>
<keyword evidence="13" id="KW-1185">Reference proteome</keyword>